<gene>
    <name evidence="1" type="ORF">DES39_0126</name>
</gene>
<protein>
    <submittedName>
        <fullName evidence="1">Putative phage protein gp47/JayE</fullName>
    </submittedName>
</protein>
<evidence type="ECO:0000313" key="1">
    <source>
        <dbReference type="EMBL" id="RKS86920.1"/>
    </source>
</evidence>
<dbReference type="InterPro" id="IPR052399">
    <property type="entry name" value="Phage_Baseplate_Assmbl_Protein"/>
</dbReference>
<evidence type="ECO:0000313" key="2">
    <source>
        <dbReference type="Proteomes" id="UP000278542"/>
    </source>
</evidence>
<dbReference type="RefSeq" id="WP_121143845.1">
    <property type="nucleotide sequence ID" value="NZ_RBWY01000001.1"/>
</dbReference>
<keyword evidence="2" id="KW-1185">Reference proteome</keyword>
<name>A0A495RHY4_9GAMM</name>
<comment type="caution">
    <text evidence="1">The sequence shown here is derived from an EMBL/GenBank/DDBJ whole genome shotgun (WGS) entry which is preliminary data.</text>
</comment>
<dbReference type="PANTHER" id="PTHR37829:SF3">
    <property type="entry name" value="PROTEIN JAYE-RELATED"/>
    <property type="match status" value="1"/>
</dbReference>
<dbReference type="AlphaFoldDB" id="A0A495RHY4"/>
<sequence>MLQITDKGISIDDFSTIYTRLVERFKQIYGNDVNLDSDTPDGQLLSLIAQELTHIYQAAAFAIQMLDPYQAVGQWLDQRALYAGVVRNKASYSYIDEVIITGTPQTTIPTNTTLLDGNKNKWLITEPTTLNAQGSARVRIRSALVGDFTVKIGDTFTLSAIMLGIDRITAHSRGYGGSDEESDIALLKRFMLSHAINNYDDKSGIKAALYNLTGVTKCEVYENYTHQADDKGVPAHSINVVIVGGADEQIAKVITKKKQGGCGLFGQTTATSDLQGLARVVHFDRPSKKAIAVVMTLGRYQAFSDIDQDAIKANLTALNFAIGETVYASRIISSINLTDGFYIKSLTVNESNMANIGYREYAEINQIEVLIDE</sequence>
<reference evidence="1 2" key="1">
    <citation type="submission" date="2018-10" db="EMBL/GenBank/DDBJ databases">
        <title>Genomic Encyclopedia of Type Strains, Phase IV (KMG-IV): sequencing the most valuable type-strain genomes for metagenomic binning, comparative biology and taxonomic classification.</title>
        <authorList>
            <person name="Goeker M."/>
        </authorList>
    </citation>
    <scope>NUCLEOTIDE SEQUENCE [LARGE SCALE GENOMIC DNA]</scope>
    <source>
        <strain evidence="1 2">DSM 22228</strain>
    </source>
</reference>
<dbReference type="OrthoDB" id="5465441at2"/>
<dbReference type="EMBL" id="RBWY01000001">
    <property type="protein sequence ID" value="RKS86920.1"/>
    <property type="molecule type" value="Genomic_DNA"/>
</dbReference>
<dbReference type="PANTHER" id="PTHR37829">
    <property type="entry name" value="PHAGE-LIKE ELEMENT PBSX PROTEIN XKDT"/>
    <property type="match status" value="1"/>
</dbReference>
<dbReference type="Proteomes" id="UP000278542">
    <property type="component" value="Unassembled WGS sequence"/>
</dbReference>
<organism evidence="1 2">
    <name type="scientific">Orbus hercynius</name>
    <dbReference type="NCBI Taxonomy" id="593135"/>
    <lineage>
        <taxon>Bacteria</taxon>
        <taxon>Pseudomonadati</taxon>
        <taxon>Pseudomonadota</taxon>
        <taxon>Gammaproteobacteria</taxon>
        <taxon>Orbales</taxon>
        <taxon>Orbaceae</taxon>
        <taxon>Orbus</taxon>
    </lineage>
</organism>
<proteinExistence type="predicted"/>
<accession>A0A495RHY4</accession>